<keyword evidence="2" id="KW-0732">Signal</keyword>
<evidence type="ECO:0000313" key="4">
    <source>
        <dbReference type="Proteomes" id="UP000722989"/>
    </source>
</evidence>
<comment type="caution">
    <text evidence="3">The sequence shown here is derived from an EMBL/GenBank/DDBJ whole genome shotgun (WGS) entry which is preliminary data.</text>
</comment>
<name>A0ABX0Y9Y8_9ACTN</name>
<dbReference type="Proteomes" id="UP000722989">
    <property type="component" value="Unassembled WGS sequence"/>
</dbReference>
<evidence type="ECO:0000256" key="1">
    <source>
        <dbReference type="SAM" id="MobiDB-lite"/>
    </source>
</evidence>
<feature type="region of interest" description="Disordered" evidence="1">
    <location>
        <begin position="66"/>
        <end position="89"/>
    </location>
</feature>
<feature type="chain" id="PRO_5046167945" evidence="2">
    <location>
        <begin position="31"/>
        <end position="89"/>
    </location>
</feature>
<feature type="non-terminal residue" evidence="3">
    <location>
        <position position="89"/>
    </location>
</feature>
<evidence type="ECO:0000313" key="3">
    <source>
        <dbReference type="EMBL" id="NJC74335.1"/>
    </source>
</evidence>
<reference evidence="3 4" key="1">
    <citation type="submission" date="2020-03" db="EMBL/GenBank/DDBJ databases">
        <title>WGS of the type strain of Planosporangium spp.</title>
        <authorList>
            <person name="Thawai C."/>
        </authorList>
    </citation>
    <scope>NUCLEOTIDE SEQUENCE [LARGE SCALE GENOMIC DNA]</scope>
    <source>
        <strain evidence="3 4">TBRC 5610</strain>
    </source>
</reference>
<accession>A0ABX0Y9Y8</accession>
<gene>
    <name evidence="3" type="ORF">HC031_32175</name>
</gene>
<keyword evidence="4" id="KW-1185">Reference proteome</keyword>
<protein>
    <submittedName>
        <fullName evidence="3">Chitinase</fullName>
    </submittedName>
</protein>
<dbReference type="Gene3D" id="2.60.120.260">
    <property type="entry name" value="Galactose-binding domain-like"/>
    <property type="match status" value="1"/>
</dbReference>
<evidence type="ECO:0000256" key="2">
    <source>
        <dbReference type="SAM" id="SignalP"/>
    </source>
</evidence>
<sequence length="89" mass="8580">MRGYQRVLAVGAVAATVAGAVALIVGPASADTETITNPGFESGLSGWSCTAAAGVVAGHAHSGAQALQGTPTGNDNAQCSQTVTVAPNT</sequence>
<feature type="signal peptide" evidence="2">
    <location>
        <begin position="1"/>
        <end position="30"/>
    </location>
</feature>
<proteinExistence type="predicted"/>
<dbReference type="EMBL" id="JAATVY010000078">
    <property type="protein sequence ID" value="NJC74335.1"/>
    <property type="molecule type" value="Genomic_DNA"/>
</dbReference>
<feature type="compositionally biased region" description="Polar residues" evidence="1">
    <location>
        <begin position="67"/>
        <end position="89"/>
    </location>
</feature>
<organism evidence="3 4">
    <name type="scientific">Planosporangium thailandense</name>
    <dbReference type="NCBI Taxonomy" id="765197"/>
    <lineage>
        <taxon>Bacteria</taxon>
        <taxon>Bacillati</taxon>
        <taxon>Actinomycetota</taxon>
        <taxon>Actinomycetes</taxon>
        <taxon>Micromonosporales</taxon>
        <taxon>Micromonosporaceae</taxon>
        <taxon>Planosporangium</taxon>
    </lineage>
</organism>